<gene>
    <name evidence="1" type="ORF">F8C76_14390</name>
</gene>
<dbReference type="Proteomes" id="UP000429785">
    <property type="component" value="Unassembled WGS sequence"/>
</dbReference>
<protein>
    <submittedName>
        <fullName evidence="1">Uncharacterized protein</fullName>
    </submittedName>
</protein>
<dbReference type="AlphaFoldDB" id="A0A6I1E869"/>
<dbReference type="OrthoDB" id="980645at2"/>
<comment type="caution">
    <text evidence="1">The sequence shown here is derived from an EMBL/GenBank/DDBJ whole genome shotgun (WGS) entry which is preliminary data.</text>
</comment>
<evidence type="ECO:0000313" key="1">
    <source>
        <dbReference type="EMBL" id="KAB7529676.1"/>
    </source>
</evidence>
<name>A0A6I1E869_9FLAO</name>
<evidence type="ECO:0000313" key="2">
    <source>
        <dbReference type="Proteomes" id="UP000429785"/>
    </source>
</evidence>
<proteinExistence type="predicted"/>
<organism evidence="1 2">
    <name type="scientific">Flagellimonas olearia</name>
    <dbReference type="NCBI Taxonomy" id="552546"/>
    <lineage>
        <taxon>Bacteria</taxon>
        <taxon>Pseudomonadati</taxon>
        <taxon>Bacteroidota</taxon>
        <taxon>Flavobacteriia</taxon>
        <taxon>Flavobacteriales</taxon>
        <taxon>Flavobacteriaceae</taxon>
        <taxon>Flagellimonas</taxon>
    </lineage>
</organism>
<accession>A0A6I1E869</accession>
<sequence length="107" mass="12334">MAMMRPVLPVFDYLVNQDYITEYLCINKDKPMLNCNGKCYLSKMIQEEQSEKKQNLPAIDLKEYPIGFVDILLCDFSDQTSIKKALPSMITREPNPYIGSVFHPPNV</sequence>
<dbReference type="EMBL" id="WELG01000002">
    <property type="protein sequence ID" value="KAB7529676.1"/>
    <property type="molecule type" value="Genomic_DNA"/>
</dbReference>
<reference evidence="1 2" key="1">
    <citation type="submission" date="2019-10" db="EMBL/GenBank/DDBJ databases">
        <title>Muricauda olearia CL-SS4 JCM15563 genome.</title>
        <authorList>
            <person name="Liu L."/>
        </authorList>
    </citation>
    <scope>NUCLEOTIDE SEQUENCE [LARGE SCALE GENOMIC DNA]</scope>
    <source>
        <strain evidence="1 2">CL-SS4</strain>
    </source>
</reference>